<protein>
    <recommendedName>
        <fullName evidence="5">DNA topology modulation protein FlaR</fullName>
    </recommendedName>
</protein>
<dbReference type="PANTHER" id="PTHR37816">
    <property type="entry name" value="YALI0E33011P"/>
    <property type="match status" value="1"/>
</dbReference>
<dbReference type="AlphaFoldDB" id="A0A0S3K8I9"/>
<evidence type="ECO:0000313" key="1">
    <source>
        <dbReference type="EMBL" id="ALS00590.1"/>
    </source>
</evidence>
<gene>
    <name evidence="1" type="ORF">ATZ33_04135</name>
    <name evidence="2" type="ORF">RV15_GL002273</name>
</gene>
<dbReference type="Proteomes" id="UP000183039">
    <property type="component" value="Unassembled WGS sequence"/>
</dbReference>
<dbReference type="InterPro" id="IPR052922">
    <property type="entry name" value="Cytidylate_Kinase-2"/>
</dbReference>
<dbReference type="Gene3D" id="3.40.50.300">
    <property type="entry name" value="P-loop containing nucleotide triphosphate hydrolases"/>
    <property type="match status" value="1"/>
</dbReference>
<dbReference type="KEGG" id="ess:ATZ33_04135"/>
<reference evidence="1 3" key="2">
    <citation type="submission" date="2015-12" db="EMBL/GenBank/DDBJ databases">
        <authorList>
            <person name="Lauer A."/>
            <person name="Humrighouse B."/>
            <person name="Loparev V."/>
            <person name="Shewmaker P.L."/>
            <person name="Whitney A.M."/>
            <person name="McLaughlin R.W."/>
        </authorList>
    </citation>
    <scope>NUCLEOTIDE SEQUENCE [LARGE SCALE GENOMIC DNA]</scope>
    <source>
        <strain evidence="1 3">LMG 23085</strain>
    </source>
</reference>
<evidence type="ECO:0000313" key="3">
    <source>
        <dbReference type="Proteomes" id="UP000065511"/>
    </source>
</evidence>
<evidence type="ECO:0008006" key="5">
    <source>
        <dbReference type="Google" id="ProtNLM"/>
    </source>
</evidence>
<dbReference type="EMBL" id="CP013614">
    <property type="protein sequence ID" value="ALS00590.1"/>
    <property type="molecule type" value="Genomic_DNA"/>
</dbReference>
<evidence type="ECO:0000313" key="2">
    <source>
        <dbReference type="EMBL" id="OJG86980.1"/>
    </source>
</evidence>
<dbReference type="InterPro" id="IPR027417">
    <property type="entry name" value="P-loop_NTPase"/>
</dbReference>
<organism evidence="2 4">
    <name type="scientific">Enterococcus silesiacus</name>
    <dbReference type="NCBI Taxonomy" id="332949"/>
    <lineage>
        <taxon>Bacteria</taxon>
        <taxon>Bacillati</taxon>
        <taxon>Bacillota</taxon>
        <taxon>Bacilli</taxon>
        <taxon>Lactobacillales</taxon>
        <taxon>Enterococcaceae</taxon>
        <taxon>Enterococcus</taxon>
    </lineage>
</organism>
<evidence type="ECO:0000313" key="4">
    <source>
        <dbReference type="Proteomes" id="UP000183039"/>
    </source>
</evidence>
<dbReference type="EMBL" id="JXLC01000030">
    <property type="protein sequence ID" value="OJG86980.1"/>
    <property type="molecule type" value="Genomic_DNA"/>
</dbReference>
<keyword evidence="3" id="KW-1185">Reference proteome</keyword>
<dbReference type="PANTHER" id="PTHR37816:SF2">
    <property type="entry name" value="DNA TOPOLOGY MODULATION PROTEIN FLAR-RELATED PROTEIN"/>
    <property type="match status" value="1"/>
</dbReference>
<dbReference type="OrthoDB" id="1201990at2"/>
<name>A0A0S3K8I9_9ENTE</name>
<dbReference type="SUPFAM" id="SSF52540">
    <property type="entry name" value="P-loop containing nucleoside triphosphate hydrolases"/>
    <property type="match status" value="1"/>
</dbReference>
<accession>A0A0S3K8I9</accession>
<dbReference type="RefSeq" id="WP_071879017.1">
    <property type="nucleotide sequence ID" value="NZ_JXLC01000030.1"/>
</dbReference>
<reference evidence="2 4" key="1">
    <citation type="submission" date="2014-12" db="EMBL/GenBank/DDBJ databases">
        <title>Draft genome sequences of 29 type strains of Enterococci.</title>
        <authorList>
            <person name="Zhong Z."/>
            <person name="Sun Z."/>
            <person name="Liu W."/>
            <person name="Zhang W."/>
            <person name="Zhang H."/>
        </authorList>
    </citation>
    <scope>NUCLEOTIDE SEQUENCE [LARGE SCALE GENOMIC DNA]</scope>
    <source>
        <strain evidence="2 4">DSM 22801</strain>
    </source>
</reference>
<sequence length="174" mass="20390">MKKILIAGPVGSGKTSFAKQLSTEKKITYYELDNLIWNRQPTGDKPYSELESTKQLQTILAKESWIIEGTATKEWIKPAIDDADIVLLLLPPYFTRVYRIFSRFIKQITNKEVAHYKPTLNLLRMMFVWNHHFETKNIFELKKLADLSDKKLTILRDSDAYSCYKREILKTNEL</sequence>
<proteinExistence type="predicted"/>
<dbReference type="Proteomes" id="UP000065511">
    <property type="component" value="Chromosome"/>
</dbReference>